<dbReference type="GO" id="GO:0005737">
    <property type="term" value="C:cytoplasm"/>
    <property type="evidence" value="ECO:0007669"/>
    <property type="project" value="TreeGrafter"/>
</dbReference>
<reference evidence="2" key="1">
    <citation type="submission" date="2019-06" db="EMBL/GenBank/DDBJ databases">
        <title>Complete genome sequence of Methylogaea oryzae strain JCM16910.</title>
        <authorList>
            <person name="Asakawa S."/>
        </authorList>
    </citation>
    <scope>NUCLEOTIDE SEQUENCE</scope>
    <source>
        <strain evidence="2">E10</strain>
    </source>
</reference>
<dbReference type="RefSeq" id="WP_221047839.1">
    <property type="nucleotide sequence ID" value="NZ_AP019782.1"/>
</dbReference>
<evidence type="ECO:0000313" key="3">
    <source>
        <dbReference type="Proteomes" id="UP000824988"/>
    </source>
</evidence>
<proteinExistence type="inferred from homology"/>
<dbReference type="AlphaFoldDB" id="A0A8D5AIW2"/>
<dbReference type="NCBIfam" id="TIGR00251">
    <property type="entry name" value="DUF167 family protein"/>
    <property type="match status" value="1"/>
</dbReference>
<gene>
    <name evidence="2" type="ORF">MoryE10_00270</name>
</gene>
<dbReference type="KEGG" id="moz:MoryE10_00270"/>
<dbReference type="EMBL" id="AP019782">
    <property type="protein sequence ID" value="BBL69421.1"/>
    <property type="molecule type" value="Genomic_DNA"/>
</dbReference>
<accession>A0A8D5AIW2</accession>
<name>A0A8D5AIW2_9GAMM</name>
<protein>
    <recommendedName>
        <fullName evidence="1">UPF0235 protein MoryE10_00270</fullName>
    </recommendedName>
</protein>
<sequence length="101" mass="11365">MASWYECRDDEVTLALRIQPKASRDQFAGIQGDRLKVRITAPPVDGKANEHLLAFLAKTFRVAKSQVQLLSGETGREKRVRITGTRLWPQFLAEVTQIKAA</sequence>
<keyword evidence="3" id="KW-1185">Reference proteome</keyword>
<dbReference type="PANTHER" id="PTHR13420">
    <property type="entry name" value="UPF0235 PROTEIN C15ORF40"/>
    <property type="match status" value="1"/>
</dbReference>
<dbReference type="HAMAP" id="MF_00634">
    <property type="entry name" value="UPF0235"/>
    <property type="match status" value="1"/>
</dbReference>
<dbReference type="SMART" id="SM01152">
    <property type="entry name" value="DUF167"/>
    <property type="match status" value="1"/>
</dbReference>
<dbReference type="InterPro" id="IPR003746">
    <property type="entry name" value="DUF167"/>
</dbReference>
<dbReference type="PANTHER" id="PTHR13420:SF7">
    <property type="entry name" value="UPF0235 PROTEIN C15ORF40"/>
    <property type="match status" value="1"/>
</dbReference>
<evidence type="ECO:0000313" key="2">
    <source>
        <dbReference type="EMBL" id="BBL69421.1"/>
    </source>
</evidence>
<dbReference type="Pfam" id="PF02594">
    <property type="entry name" value="DUF167"/>
    <property type="match status" value="1"/>
</dbReference>
<comment type="similarity">
    <text evidence="1">Belongs to the UPF0235 family.</text>
</comment>
<dbReference type="Proteomes" id="UP000824988">
    <property type="component" value="Chromosome"/>
</dbReference>
<organism evidence="2 3">
    <name type="scientific">Methylogaea oryzae</name>
    <dbReference type="NCBI Taxonomy" id="1295382"/>
    <lineage>
        <taxon>Bacteria</taxon>
        <taxon>Pseudomonadati</taxon>
        <taxon>Pseudomonadota</taxon>
        <taxon>Gammaproteobacteria</taxon>
        <taxon>Methylococcales</taxon>
        <taxon>Methylococcaceae</taxon>
        <taxon>Methylogaea</taxon>
    </lineage>
</organism>
<evidence type="ECO:0000256" key="1">
    <source>
        <dbReference type="HAMAP-Rule" id="MF_00634"/>
    </source>
</evidence>